<evidence type="ECO:0000256" key="1">
    <source>
        <dbReference type="ARBA" id="ARBA00004141"/>
    </source>
</evidence>
<dbReference type="InterPro" id="IPR000620">
    <property type="entry name" value="EamA_dom"/>
</dbReference>
<evidence type="ECO:0000259" key="7">
    <source>
        <dbReference type="Pfam" id="PF00892"/>
    </source>
</evidence>
<dbReference type="Proteomes" id="UP000544222">
    <property type="component" value="Unassembled WGS sequence"/>
</dbReference>
<feature type="transmembrane region" description="Helical" evidence="6">
    <location>
        <begin position="97"/>
        <end position="119"/>
    </location>
</feature>
<keyword evidence="5 6" id="KW-0472">Membrane</keyword>
<feature type="domain" description="EamA" evidence="7">
    <location>
        <begin position="35"/>
        <end position="171"/>
    </location>
</feature>
<dbReference type="SUPFAM" id="SSF103481">
    <property type="entry name" value="Multidrug resistance efflux transporter EmrE"/>
    <property type="match status" value="2"/>
</dbReference>
<keyword evidence="3 6" id="KW-0812">Transmembrane</keyword>
<keyword evidence="9" id="KW-1185">Reference proteome</keyword>
<feature type="transmembrane region" description="Helical" evidence="6">
    <location>
        <begin position="131"/>
        <end position="148"/>
    </location>
</feature>
<gene>
    <name evidence="8" type="ORF">FHX64_001427</name>
</gene>
<dbReference type="InterPro" id="IPR037185">
    <property type="entry name" value="EmrE-like"/>
</dbReference>
<evidence type="ECO:0000256" key="6">
    <source>
        <dbReference type="SAM" id="Phobius"/>
    </source>
</evidence>
<sequence length="327" mass="35708">MTKVEFKLKINKWLLIQKILSTFAVQFLFFFKVHIGEISALAVAFCWTFSALFFEMAGSRLGSLSVNVIRLVMAILLLGIATWITRGLFFPVDATPYQWFWLSLSGFIGFFLGDLCLFYSYTLIGSRMAQLVMTLAPPITAFIGFVFLGERLSLLKTAGIFVTVTGIFMAMLGKKSGEKLNFNVPLKGFLFALGGAIGQGLGLVISKKGIGNYDAMAATQIRALTGGFAFIILVTVLRRWGNLRFAFKDRRGLSAVFVGSFFGPFVGVALSLYAIQHTSAGVAATLIGLVPIFIIVPSAIMFKQRITLFQVIGAFVSVGGCVLLFLD</sequence>
<dbReference type="EMBL" id="JACHYB010000001">
    <property type="protein sequence ID" value="MBB3187264.1"/>
    <property type="molecule type" value="Genomic_DNA"/>
</dbReference>
<comment type="subcellular location">
    <subcellularLocation>
        <location evidence="1">Membrane</location>
        <topology evidence="1">Multi-pass membrane protein</topology>
    </subcellularLocation>
</comment>
<feature type="transmembrane region" description="Helical" evidence="6">
    <location>
        <begin position="217"/>
        <end position="240"/>
    </location>
</feature>
<feature type="domain" description="EamA" evidence="7">
    <location>
        <begin position="187"/>
        <end position="325"/>
    </location>
</feature>
<feature type="transmembrane region" description="Helical" evidence="6">
    <location>
        <begin position="38"/>
        <end position="56"/>
    </location>
</feature>
<proteinExistence type="inferred from homology"/>
<feature type="transmembrane region" description="Helical" evidence="6">
    <location>
        <begin position="68"/>
        <end position="85"/>
    </location>
</feature>
<feature type="transmembrane region" description="Helical" evidence="6">
    <location>
        <begin position="154"/>
        <end position="172"/>
    </location>
</feature>
<feature type="transmembrane region" description="Helical" evidence="6">
    <location>
        <begin position="12"/>
        <end position="32"/>
    </location>
</feature>
<dbReference type="Pfam" id="PF00892">
    <property type="entry name" value="EamA"/>
    <property type="match status" value="2"/>
</dbReference>
<dbReference type="GO" id="GO:0016020">
    <property type="term" value="C:membrane"/>
    <property type="evidence" value="ECO:0007669"/>
    <property type="project" value="UniProtKB-SubCell"/>
</dbReference>
<reference evidence="8 9" key="1">
    <citation type="submission" date="2020-08" db="EMBL/GenBank/DDBJ databases">
        <title>Genomic Encyclopedia of Type Strains, Phase IV (KMG-IV): sequencing the most valuable type-strain genomes for metagenomic binning, comparative biology and taxonomic classification.</title>
        <authorList>
            <person name="Goeker M."/>
        </authorList>
    </citation>
    <scope>NUCLEOTIDE SEQUENCE [LARGE SCALE GENOMIC DNA]</scope>
    <source>
        <strain evidence="8 9">DSM 27471</strain>
    </source>
</reference>
<evidence type="ECO:0000313" key="9">
    <source>
        <dbReference type="Proteomes" id="UP000544222"/>
    </source>
</evidence>
<dbReference type="PANTHER" id="PTHR32322:SF2">
    <property type="entry name" value="EAMA DOMAIN-CONTAINING PROTEIN"/>
    <property type="match status" value="1"/>
</dbReference>
<name>A0A7W5H247_9PORP</name>
<evidence type="ECO:0000256" key="3">
    <source>
        <dbReference type="ARBA" id="ARBA00022692"/>
    </source>
</evidence>
<protein>
    <submittedName>
        <fullName evidence="8">Drug/metabolite transporter (DMT)-like permease</fullName>
    </submittedName>
</protein>
<evidence type="ECO:0000256" key="5">
    <source>
        <dbReference type="ARBA" id="ARBA00023136"/>
    </source>
</evidence>
<comment type="caution">
    <text evidence="8">The sequence shown here is derived from an EMBL/GenBank/DDBJ whole genome shotgun (WGS) entry which is preliminary data.</text>
</comment>
<accession>A0A7W5H247</accession>
<feature type="transmembrane region" description="Helical" evidence="6">
    <location>
        <begin position="252"/>
        <end position="275"/>
    </location>
</feature>
<evidence type="ECO:0000256" key="4">
    <source>
        <dbReference type="ARBA" id="ARBA00022989"/>
    </source>
</evidence>
<organism evidence="8 9">
    <name type="scientific">Microbacter margulisiae</name>
    <dbReference type="NCBI Taxonomy" id="1350067"/>
    <lineage>
        <taxon>Bacteria</taxon>
        <taxon>Pseudomonadati</taxon>
        <taxon>Bacteroidota</taxon>
        <taxon>Bacteroidia</taxon>
        <taxon>Bacteroidales</taxon>
        <taxon>Porphyromonadaceae</taxon>
        <taxon>Microbacter</taxon>
    </lineage>
</organism>
<evidence type="ECO:0000256" key="2">
    <source>
        <dbReference type="ARBA" id="ARBA00007362"/>
    </source>
</evidence>
<dbReference type="PANTHER" id="PTHR32322">
    <property type="entry name" value="INNER MEMBRANE TRANSPORTER"/>
    <property type="match status" value="1"/>
</dbReference>
<comment type="similarity">
    <text evidence="2">Belongs to the EamA transporter family.</text>
</comment>
<feature type="transmembrane region" description="Helical" evidence="6">
    <location>
        <begin position="184"/>
        <end position="205"/>
    </location>
</feature>
<dbReference type="RefSeq" id="WP_246392329.1">
    <property type="nucleotide sequence ID" value="NZ_JACHYB010000001.1"/>
</dbReference>
<keyword evidence="4 6" id="KW-1133">Transmembrane helix</keyword>
<dbReference type="AlphaFoldDB" id="A0A7W5H247"/>
<feature type="transmembrane region" description="Helical" evidence="6">
    <location>
        <begin position="281"/>
        <end position="300"/>
    </location>
</feature>
<dbReference type="InterPro" id="IPR050638">
    <property type="entry name" value="AA-Vitamin_Transporters"/>
</dbReference>
<feature type="transmembrane region" description="Helical" evidence="6">
    <location>
        <begin position="307"/>
        <end position="326"/>
    </location>
</feature>
<evidence type="ECO:0000313" key="8">
    <source>
        <dbReference type="EMBL" id="MBB3187264.1"/>
    </source>
</evidence>